<name>A0ABN1H872_9ACTN</name>
<proteinExistence type="predicted"/>
<dbReference type="Pfam" id="PF00989">
    <property type="entry name" value="PAS"/>
    <property type="match status" value="1"/>
</dbReference>
<dbReference type="InterPro" id="IPR000014">
    <property type="entry name" value="PAS"/>
</dbReference>
<reference evidence="2 3" key="1">
    <citation type="journal article" date="2019" name="Int. J. Syst. Evol. Microbiol.">
        <title>The Global Catalogue of Microorganisms (GCM) 10K type strain sequencing project: providing services to taxonomists for standard genome sequencing and annotation.</title>
        <authorList>
            <consortium name="The Broad Institute Genomics Platform"/>
            <consortium name="The Broad Institute Genome Sequencing Center for Infectious Disease"/>
            <person name="Wu L."/>
            <person name="Ma J."/>
        </authorList>
    </citation>
    <scope>NUCLEOTIDE SEQUENCE [LARGE SCALE GENOMIC DNA]</scope>
    <source>
        <strain evidence="2 3">JCM 10671</strain>
    </source>
</reference>
<comment type="caution">
    <text evidence="2">The sequence shown here is derived from an EMBL/GenBank/DDBJ whole genome shotgun (WGS) entry which is preliminary data.</text>
</comment>
<evidence type="ECO:0000259" key="1">
    <source>
        <dbReference type="PROSITE" id="PS50112"/>
    </source>
</evidence>
<dbReference type="NCBIfam" id="TIGR00229">
    <property type="entry name" value="sensory_box"/>
    <property type="match status" value="1"/>
</dbReference>
<sequence length="183" mass="20449">MRTAITPTGQERTFDDDEIIVSKTDPQGRIMYVNDVFLRVSAFAEDELIGQPHNIIRHPDMPRSVFRLLWETLGSGRELFAYIVNLAADGAHYWVLAHVTPTFDGRGQIVGFHSNRRTAAPSALAQVEPVYAELLREERRHTSAPAAAAAGARLFADKLAEQGLSYDEWVWSLDTERLTGAAR</sequence>
<dbReference type="RefSeq" id="WP_344607679.1">
    <property type="nucleotide sequence ID" value="NZ_BAAAHE010000038.1"/>
</dbReference>
<dbReference type="SUPFAM" id="SSF55785">
    <property type="entry name" value="PYP-like sensor domain (PAS domain)"/>
    <property type="match status" value="1"/>
</dbReference>
<protein>
    <submittedName>
        <fullName evidence="2">PAS domain-containing protein</fullName>
    </submittedName>
</protein>
<dbReference type="Proteomes" id="UP001500957">
    <property type="component" value="Unassembled WGS sequence"/>
</dbReference>
<organism evidence="2 3">
    <name type="scientific">Sporichthya brevicatena</name>
    <dbReference type="NCBI Taxonomy" id="171442"/>
    <lineage>
        <taxon>Bacteria</taxon>
        <taxon>Bacillati</taxon>
        <taxon>Actinomycetota</taxon>
        <taxon>Actinomycetes</taxon>
        <taxon>Sporichthyales</taxon>
        <taxon>Sporichthyaceae</taxon>
        <taxon>Sporichthya</taxon>
    </lineage>
</organism>
<keyword evidence="3" id="KW-1185">Reference proteome</keyword>
<dbReference type="CDD" id="cd00130">
    <property type="entry name" value="PAS"/>
    <property type="match status" value="1"/>
</dbReference>
<dbReference type="Gene3D" id="3.30.450.20">
    <property type="entry name" value="PAS domain"/>
    <property type="match status" value="1"/>
</dbReference>
<dbReference type="InterPro" id="IPR035965">
    <property type="entry name" value="PAS-like_dom_sf"/>
</dbReference>
<gene>
    <name evidence="2" type="ORF">GCM10009547_38070</name>
</gene>
<dbReference type="InterPro" id="IPR013767">
    <property type="entry name" value="PAS_fold"/>
</dbReference>
<dbReference type="EMBL" id="BAAAHE010000038">
    <property type="protein sequence ID" value="GAA0630651.1"/>
    <property type="molecule type" value="Genomic_DNA"/>
</dbReference>
<evidence type="ECO:0000313" key="2">
    <source>
        <dbReference type="EMBL" id="GAA0630651.1"/>
    </source>
</evidence>
<evidence type="ECO:0000313" key="3">
    <source>
        <dbReference type="Proteomes" id="UP001500957"/>
    </source>
</evidence>
<feature type="domain" description="PAS" evidence="1">
    <location>
        <begin position="25"/>
        <end position="76"/>
    </location>
</feature>
<accession>A0ABN1H872</accession>
<dbReference type="PROSITE" id="PS50112">
    <property type="entry name" value="PAS"/>
    <property type="match status" value="1"/>
</dbReference>